<dbReference type="AlphaFoldDB" id="A0A495QYA5"/>
<dbReference type="InterPro" id="IPR029062">
    <property type="entry name" value="Class_I_gatase-like"/>
</dbReference>
<dbReference type="Gene3D" id="1.20.120.1910">
    <property type="entry name" value="Cysteine-tRNA ligase, C-terminal anti-codon recognition domain"/>
    <property type="match status" value="1"/>
</dbReference>
<dbReference type="Proteomes" id="UP000274601">
    <property type="component" value="Unassembled WGS sequence"/>
</dbReference>
<dbReference type="SUPFAM" id="SSF47323">
    <property type="entry name" value="Anticodon-binding domain of a subclass of class I aminoacyl-tRNA synthetases"/>
    <property type="match status" value="1"/>
</dbReference>
<dbReference type="InterPro" id="IPR009080">
    <property type="entry name" value="tRNAsynth_Ia_anticodon-bd"/>
</dbReference>
<evidence type="ECO:0000313" key="6">
    <source>
        <dbReference type="EMBL" id="RKS78916.1"/>
    </source>
</evidence>
<organism evidence="6 7">
    <name type="scientific">Actinomadura pelletieri DSM 43383</name>
    <dbReference type="NCBI Taxonomy" id="1120940"/>
    <lineage>
        <taxon>Bacteria</taxon>
        <taxon>Bacillati</taxon>
        <taxon>Actinomycetota</taxon>
        <taxon>Actinomycetes</taxon>
        <taxon>Streptosporangiales</taxon>
        <taxon>Thermomonosporaceae</taxon>
        <taxon>Actinomadura</taxon>
    </lineage>
</organism>
<reference evidence="6 7" key="1">
    <citation type="submission" date="2018-10" db="EMBL/GenBank/DDBJ databases">
        <title>Genomic Encyclopedia of Archaeal and Bacterial Type Strains, Phase II (KMG-II): from individual species to whole genera.</title>
        <authorList>
            <person name="Goeker M."/>
        </authorList>
    </citation>
    <scope>NUCLEOTIDE SEQUENCE [LARGE SCALE GENOMIC DNA]</scope>
    <source>
        <strain evidence="6 7">DSM 43383</strain>
    </source>
</reference>
<gene>
    <name evidence="6" type="ORF">BZB76_0354</name>
</gene>
<dbReference type="Pfam" id="PF23493">
    <property type="entry name" value="CysS_C"/>
    <property type="match status" value="1"/>
</dbReference>
<name>A0A495QYA5_9ACTN</name>
<dbReference type="Gene3D" id="3.40.50.880">
    <property type="match status" value="1"/>
</dbReference>
<evidence type="ECO:0000259" key="5">
    <source>
        <dbReference type="Pfam" id="PF23493"/>
    </source>
</evidence>
<feature type="region of interest" description="Disordered" evidence="4">
    <location>
        <begin position="282"/>
        <end position="301"/>
    </location>
</feature>
<proteinExistence type="predicted"/>
<keyword evidence="1" id="KW-0436">Ligase</keyword>
<dbReference type="EMBL" id="RBWU01000001">
    <property type="protein sequence ID" value="RKS78916.1"/>
    <property type="molecule type" value="Genomic_DNA"/>
</dbReference>
<dbReference type="RefSeq" id="WP_147449271.1">
    <property type="nucleotide sequence ID" value="NZ_RBWU01000001.1"/>
</dbReference>
<protein>
    <recommendedName>
        <fullName evidence="5">Cysteinyl-tRNA ligase anticodon binding domain-containing protein</fullName>
    </recommendedName>
</protein>
<evidence type="ECO:0000256" key="2">
    <source>
        <dbReference type="ARBA" id="ARBA00022741"/>
    </source>
</evidence>
<evidence type="ECO:0000313" key="7">
    <source>
        <dbReference type="Proteomes" id="UP000274601"/>
    </source>
</evidence>
<dbReference type="GO" id="GO:0005524">
    <property type="term" value="F:ATP binding"/>
    <property type="evidence" value="ECO:0007669"/>
    <property type="project" value="UniProtKB-KW"/>
</dbReference>
<keyword evidence="2" id="KW-0547">Nucleotide-binding</keyword>
<comment type="caution">
    <text evidence="6">The sequence shown here is derived from an EMBL/GenBank/DDBJ whole genome shotgun (WGS) entry which is preliminary data.</text>
</comment>
<sequence length="431" mass="46006">MRDGTREPVLVLMGSGETSPTMVSVHRELVDRLRPTSAVLLDTPYGFQENVAEISTRAQTYFERSVGLTVDVPPGLRGLAEIGTSSEDDGARARAADVGLAAVRGADWLFAGPGSPTYALAQWRGGPVGDALADHVRTGRAALVFASAAACTLGAYALPVYEIYKAGARPHWLEGLDVLGCLGLKVALIPHYDNAEGGTHDTRYCYLGERRLRVLERELPDGAAVLGLDEHTAAVIDVGRDLVEVRGRGSMTVRRSGESVVVPSGERLALSDLRALVRGETARRAPVAPRDDATEAAPPPATLRDTVVGCERRFEAGVREGDAEALVRAVLDIDAAVAEWAGDTEEDEGGTDWARDVMRTLVVRLGQTAGRGLTDPRDVLAPAVEPLVRVRAELRRTGCYSLADAVRDALKAAGVEVRDTPDGTHWQPEPT</sequence>
<keyword evidence="7" id="KW-1185">Reference proteome</keyword>
<dbReference type="GO" id="GO:0004812">
    <property type="term" value="F:aminoacyl-tRNA ligase activity"/>
    <property type="evidence" value="ECO:0007669"/>
    <property type="project" value="InterPro"/>
</dbReference>
<feature type="compositionally biased region" description="Basic and acidic residues" evidence="4">
    <location>
        <begin position="282"/>
        <end position="293"/>
    </location>
</feature>
<accession>A0A495QYA5</accession>
<evidence type="ECO:0000256" key="3">
    <source>
        <dbReference type="ARBA" id="ARBA00022840"/>
    </source>
</evidence>
<evidence type="ECO:0000256" key="4">
    <source>
        <dbReference type="SAM" id="MobiDB-lite"/>
    </source>
</evidence>
<evidence type="ECO:0000256" key="1">
    <source>
        <dbReference type="ARBA" id="ARBA00022598"/>
    </source>
</evidence>
<dbReference type="InterPro" id="IPR056411">
    <property type="entry name" value="CysS_C"/>
</dbReference>
<dbReference type="GO" id="GO:0006418">
    <property type="term" value="P:tRNA aminoacylation for protein translation"/>
    <property type="evidence" value="ECO:0007669"/>
    <property type="project" value="InterPro"/>
</dbReference>
<keyword evidence="3" id="KW-0067">ATP-binding</keyword>
<dbReference type="OrthoDB" id="156359at2"/>
<feature type="domain" description="Cysteinyl-tRNA ligase anticodon binding" evidence="5">
    <location>
        <begin position="380"/>
        <end position="426"/>
    </location>
</feature>